<dbReference type="EMBL" id="MT631002">
    <property type="protein sequence ID" value="QNO44713.1"/>
    <property type="molecule type" value="Genomic_DNA"/>
</dbReference>
<accession>A0A7G9Y6C7</accession>
<evidence type="ECO:0000313" key="2">
    <source>
        <dbReference type="EMBL" id="QNO43614.1"/>
    </source>
</evidence>
<evidence type="ECO:0000313" key="1">
    <source>
        <dbReference type="EMBL" id="QNO43561.1"/>
    </source>
</evidence>
<protein>
    <submittedName>
        <fullName evidence="1">Uncharacterized protein</fullName>
    </submittedName>
</protein>
<dbReference type="AlphaFoldDB" id="A0A7G9Y6C7"/>
<proteinExistence type="predicted"/>
<evidence type="ECO:0000313" key="3">
    <source>
        <dbReference type="EMBL" id="QNO44713.1"/>
    </source>
</evidence>
<name>A0A7G9Y6C7_9EURY</name>
<sequence length="250" mass="28356">MMPVETRPLLTTVEMEPIDPTRLRAIKGGDVWETVRGKRNRIGIGAPRCLLEEQPAKGGMLTADDLNEFHAEDHSFYRLNLALTLLPDEGCRFRKADFIIDFSATVGDLPLILRLKPVERTSRKLVVDEENRHLKLSVHEPILKVVGAGLDVAQVRREEVEQVAVTLESFGVRTKQSGWRFQLTDSREIPLSSTDLEALIVVPRNTRATAQFRLVAAIDILSPMDKWLTWAFKRKEETAADMLYEFPPNL</sequence>
<dbReference type="EMBL" id="MT630845">
    <property type="protein sequence ID" value="QNO43561.1"/>
    <property type="molecule type" value="Genomic_DNA"/>
</dbReference>
<dbReference type="EMBL" id="MT630847">
    <property type="protein sequence ID" value="QNO43614.1"/>
    <property type="molecule type" value="Genomic_DNA"/>
</dbReference>
<reference evidence="1" key="1">
    <citation type="submission" date="2020-06" db="EMBL/GenBank/DDBJ databases">
        <title>Unique genomic features of the anaerobic methanotrophic archaea.</title>
        <authorList>
            <person name="Chadwick G.L."/>
            <person name="Skennerton C.T."/>
            <person name="Laso-Perez R."/>
            <person name="Leu A.O."/>
            <person name="Speth D.R."/>
            <person name="Yu H."/>
            <person name="Morgan-Lang C."/>
            <person name="Hatzenpichler R."/>
            <person name="Goudeau D."/>
            <person name="Malmstrom R."/>
            <person name="Brazelton W.J."/>
            <person name="Woyke T."/>
            <person name="Hallam S.J."/>
            <person name="Tyson G.W."/>
            <person name="Wegener G."/>
            <person name="Boetius A."/>
            <person name="Orphan V."/>
        </authorList>
    </citation>
    <scope>NUCLEOTIDE SEQUENCE</scope>
</reference>
<gene>
    <name evidence="1" type="ORF">HMEJMANM_00030</name>
    <name evidence="2" type="ORF">LAPIAFBC_00021</name>
    <name evidence="3" type="ORF">LCOPCFJD_00012</name>
</gene>
<organism evidence="1">
    <name type="scientific">Candidatus Methanogaster sp. ANME-2c ERB4</name>
    <dbReference type="NCBI Taxonomy" id="2759911"/>
    <lineage>
        <taxon>Archaea</taxon>
        <taxon>Methanobacteriati</taxon>
        <taxon>Methanobacteriota</taxon>
        <taxon>Stenosarchaea group</taxon>
        <taxon>Methanomicrobia</taxon>
        <taxon>Methanosarcinales</taxon>
        <taxon>ANME-2 cluster</taxon>
        <taxon>Candidatus Methanogasteraceae</taxon>
        <taxon>Candidatus Methanogaster</taxon>
    </lineage>
</organism>